<reference evidence="1" key="1">
    <citation type="submission" date="2020-04" db="EMBL/GenBank/DDBJ databases">
        <title>Deep metagenomics examines the oral microbiome during advanced dental caries in children, revealing novel taxa and co-occurrences with host molecules.</title>
        <authorList>
            <person name="Baker J.L."/>
            <person name="Morton J.T."/>
            <person name="Dinis M."/>
            <person name="Alvarez R."/>
            <person name="Tran N.C."/>
            <person name="Knight R."/>
            <person name="Edlund A."/>
        </authorList>
    </citation>
    <scope>NUCLEOTIDE SEQUENCE</scope>
    <source>
        <strain evidence="1">JCVI_32_bin.62</strain>
    </source>
</reference>
<name>A0A930DF04_NEISI</name>
<comment type="caution">
    <text evidence="1">The sequence shown here is derived from an EMBL/GenBank/DDBJ whole genome shotgun (WGS) entry which is preliminary data.</text>
</comment>
<accession>A0A930DF04</accession>
<evidence type="ECO:0000313" key="1">
    <source>
        <dbReference type="EMBL" id="MBF1264306.1"/>
    </source>
</evidence>
<dbReference type="Proteomes" id="UP000780345">
    <property type="component" value="Unassembled WGS sequence"/>
</dbReference>
<sequence length="189" mass="22366">MFIDFQTTSKSMTLSKLPLWQTPEQVCDILLALPEKQRNRALYELVFLFDHENPQGRTEAESQLAALRLLWHDPRFQGLENIRHWLRDVLGLDESNGSWLALQGEIETLMEMLHPETCRTYGEYGGMFKSAQTLEPFVARMLERDTEASRSMAWDCLYWNKELCRLRPDWDEWLKEGIRNLHDKYGENK</sequence>
<dbReference type="EMBL" id="JABZQQ010000004">
    <property type="protein sequence ID" value="MBF1264306.1"/>
    <property type="molecule type" value="Genomic_DNA"/>
</dbReference>
<gene>
    <name evidence="1" type="ORF">HXM80_01130</name>
</gene>
<proteinExistence type="predicted"/>
<protein>
    <submittedName>
        <fullName evidence="1">Uncharacterized protein</fullName>
    </submittedName>
</protein>
<evidence type="ECO:0000313" key="2">
    <source>
        <dbReference type="Proteomes" id="UP000780345"/>
    </source>
</evidence>
<organism evidence="1 2">
    <name type="scientific">Neisseria sicca</name>
    <dbReference type="NCBI Taxonomy" id="490"/>
    <lineage>
        <taxon>Bacteria</taxon>
        <taxon>Pseudomonadati</taxon>
        <taxon>Pseudomonadota</taxon>
        <taxon>Betaproteobacteria</taxon>
        <taxon>Neisseriales</taxon>
        <taxon>Neisseriaceae</taxon>
        <taxon>Neisseria</taxon>
    </lineage>
</organism>
<dbReference type="AlphaFoldDB" id="A0A930DF04"/>